<reference evidence="5" key="1">
    <citation type="journal article" date="2010" name="Genome Res.">
        <title>Population genomic sequencing of Coccidioides fungi reveals recent hybridization and transposon control.</title>
        <authorList>
            <person name="Neafsey D.E."/>
            <person name="Barker B.M."/>
            <person name="Sharpton T.J."/>
            <person name="Stajich J.E."/>
            <person name="Park D.J."/>
            <person name="Whiston E."/>
            <person name="Hung C.-Y."/>
            <person name="McMahan C."/>
            <person name="White J."/>
            <person name="Sykes S."/>
            <person name="Heiman D."/>
            <person name="Young S."/>
            <person name="Zeng Q."/>
            <person name="Abouelleil A."/>
            <person name="Aftuck L."/>
            <person name="Bessette D."/>
            <person name="Brown A."/>
            <person name="FitzGerald M."/>
            <person name="Lui A."/>
            <person name="Macdonald J.P."/>
            <person name="Priest M."/>
            <person name="Orbach M.J."/>
            <person name="Galgiani J.N."/>
            <person name="Kirkland T.N."/>
            <person name="Cole G.T."/>
            <person name="Birren B.W."/>
            <person name="Henn M.R."/>
            <person name="Taylor J.W."/>
            <person name="Rounsley S.D."/>
        </authorList>
    </citation>
    <scope>NUCLEOTIDE SEQUENCE [LARGE SCALE GENOMIC DNA]</scope>
    <source>
        <strain evidence="5">RMSCC 2394</strain>
    </source>
</reference>
<evidence type="ECO:0000259" key="3">
    <source>
        <dbReference type="Pfam" id="PF19327"/>
    </source>
</evidence>
<dbReference type="Pfam" id="PF09830">
    <property type="entry name" value="ATP_transf"/>
    <property type="match status" value="1"/>
</dbReference>
<sequence length="394" mass="44049">MLKYGVCKAPNYFLNHRNSSQIPFPKPRPTTQPTMWPLQREWNSKELLGLPECLVSLVTKTFRAATQSGDVLFSRTDLTTLRLSGIPFQLRFCPALAKKSSPRQSVKSDEMPTSTDPFENPPRELLVAEIPPSSPSHILVLNKFPVIPNHFILATKAFKPQAHLLEKDDLEVAFSCLASWETSQTEETPRRLFAFFNSGEHSGASQPHRHIQFLPIEDMVQTDDSLNWMPLIDQVMQGPPSGDYNHPVMLDLPFVCYWLPIPSEPSANELHRIYVSLYAKAIYAINEFINSSSGATEEAALTAYGPSAISYNLAMTTTAMAICPRQSEHARIPLDPKFTTNIPDEGVIKLNGTLLAGTLMVKSEYEWTALRDEPSHLEQILTAIAIPRKATAFS</sequence>
<dbReference type="InterPro" id="IPR019200">
    <property type="entry name" value="ATP_adenylylTrfase_C"/>
</dbReference>
<dbReference type="InterPro" id="IPR036265">
    <property type="entry name" value="HIT-like_sf"/>
</dbReference>
<evidence type="ECO:0000313" key="5">
    <source>
        <dbReference type="Proteomes" id="UP000054565"/>
    </source>
</evidence>
<dbReference type="PANTHER" id="PTHR38420:SF3">
    <property type="entry name" value="5',5'''-P-1,P-4-TETRAPHOSPHATE PHOSPHORYLASE 2"/>
    <property type="match status" value="1"/>
</dbReference>
<dbReference type="Proteomes" id="UP000054565">
    <property type="component" value="Unassembled WGS sequence"/>
</dbReference>
<feature type="region of interest" description="Disordered" evidence="1">
    <location>
        <begin position="101"/>
        <end position="121"/>
    </location>
</feature>
<dbReference type="InterPro" id="IPR009163">
    <property type="entry name" value="Ap4A_phos1/2"/>
</dbReference>
<name>A0A0J6YPQ1_COCIT</name>
<dbReference type="Gene3D" id="3.30.428.70">
    <property type="match status" value="1"/>
</dbReference>
<dbReference type="SUPFAM" id="SSF54197">
    <property type="entry name" value="HIT-like"/>
    <property type="match status" value="1"/>
</dbReference>
<gene>
    <name evidence="4" type="ORF">CIRG_08948</name>
</gene>
<dbReference type="OrthoDB" id="10267950at2759"/>
<feature type="domain" description="Ap4A phosphorylase 1/2 N-terminal" evidence="3">
    <location>
        <begin position="50"/>
        <end position="223"/>
    </location>
</feature>
<dbReference type="InterPro" id="IPR043171">
    <property type="entry name" value="Ap4A_phos1/2-like"/>
</dbReference>
<feature type="domain" description="ATP adenylyltransferase C-terminal" evidence="2">
    <location>
        <begin position="251"/>
        <end position="387"/>
    </location>
</feature>
<dbReference type="AlphaFoldDB" id="A0A0J6YPQ1"/>
<dbReference type="GO" id="GO:0009117">
    <property type="term" value="P:nucleotide metabolic process"/>
    <property type="evidence" value="ECO:0007669"/>
    <property type="project" value="InterPro"/>
</dbReference>
<dbReference type="PANTHER" id="PTHR38420">
    <property type="entry name" value="AP-4-A PHOSPHORYLASE II"/>
    <property type="match status" value="1"/>
</dbReference>
<evidence type="ECO:0000313" key="4">
    <source>
        <dbReference type="EMBL" id="KMP09715.1"/>
    </source>
</evidence>
<protein>
    <submittedName>
        <fullName evidence="4">5',5'''-P-1,P-4-tetraphosphate phosphorylase 2</fullName>
    </submittedName>
</protein>
<organism evidence="4 5">
    <name type="scientific">Coccidioides immitis RMSCC 2394</name>
    <dbReference type="NCBI Taxonomy" id="404692"/>
    <lineage>
        <taxon>Eukaryota</taxon>
        <taxon>Fungi</taxon>
        <taxon>Dikarya</taxon>
        <taxon>Ascomycota</taxon>
        <taxon>Pezizomycotina</taxon>
        <taxon>Eurotiomycetes</taxon>
        <taxon>Eurotiomycetidae</taxon>
        <taxon>Onygenales</taxon>
        <taxon>Onygenaceae</taxon>
        <taxon>Coccidioides</taxon>
    </lineage>
</organism>
<accession>A0A0J6YPQ1</accession>
<proteinExistence type="predicted"/>
<evidence type="ECO:0000259" key="2">
    <source>
        <dbReference type="Pfam" id="PF09830"/>
    </source>
</evidence>
<dbReference type="GO" id="GO:0003877">
    <property type="term" value="F:ATP:ADP adenylyltransferase activity"/>
    <property type="evidence" value="ECO:0007669"/>
    <property type="project" value="InterPro"/>
</dbReference>
<dbReference type="STRING" id="404692.A0A0J6YPQ1"/>
<evidence type="ECO:0000256" key="1">
    <source>
        <dbReference type="SAM" id="MobiDB-lite"/>
    </source>
</evidence>
<dbReference type="GO" id="GO:0005524">
    <property type="term" value="F:ATP binding"/>
    <property type="evidence" value="ECO:0007669"/>
    <property type="project" value="InterPro"/>
</dbReference>
<dbReference type="InterPro" id="IPR045759">
    <property type="entry name" value="Ap4A_phos1/2_N"/>
</dbReference>
<dbReference type="EMBL" id="DS028100">
    <property type="protein sequence ID" value="KMP09715.1"/>
    <property type="molecule type" value="Genomic_DNA"/>
</dbReference>
<dbReference type="Pfam" id="PF19327">
    <property type="entry name" value="Ap4A_phos_N"/>
    <property type="match status" value="1"/>
</dbReference>